<feature type="coiled-coil region" evidence="1">
    <location>
        <begin position="145"/>
        <end position="176"/>
    </location>
</feature>
<reference evidence="2 3" key="1">
    <citation type="submission" date="2011-12" db="EMBL/GenBank/DDBJ databases">
        <title>The Genome Sequence of Fusobacterium nucleatum subsp. animalis OT 420.</title>
        <authorList>
            <consortium name="The Broad Institute Genome Sequencing Platform"/>
            <person name="Earl A."/>
            <person name="Ward D."/>
            <person name="Feldgarden M."/>
            <person name="Gevers D."/>
            <person name="Izard J."/>
            <person name="Blanton J.M."/>
            <person name="Mathney J."/>
            <person name="Tanner A.C."/>
            <person name="Dewhirst F.E."/>
            <person name="Young S.K."/>
            <person name="Zeng Q."/>
            <person name="Gargeya S."/>
            <person name="Fitzgerald M."/>
            <person name="Haas B."/>
            <person name="Abouelleil A."/>
            <person name="Alvarado L."/>
            <person name="Arachchi H.M."/>
            <person name="Berlin A."/>
            <person name="Chapman S.B."/>
            <person name="Gearin G."/>
            <person name="Goldberg J."/>
            <person name="Griggs A."/>
            <person name="Gujja S."/>
            <person name="Hansen M."/>
            <person name="Heiman D."/>
            <person name="Howarth C."/>
            <person name="Larimer J."/>
            <person name="Lui A."/>
            <person name="MacDonald P.J.P."/>
            <person name="McCowen C."/>
            <person name="Montmayeur A."/>
            <person name="Murphy C."/>
            <person name="Neiman D."/>
            <person name="Pearson M."/>
            <person name="Priest M."/>
            <person name="Roberts A."/>
            <person name="Saif S."/>
            <person name="Shea T."/>
            <person name="Sisk P."/>
            <person name="Stolte C."/>
            <person name="Sykes S."/>
            <person name="Wortman J."/>
            <person name="Nusbaum C."/>
            <person name="Birren B."/>
        </authorList>
    </citation>
    <scope>NUCLEOTIDE SEQUENCE [LARGE SCALE GENOMIC DNA]</scope>
    <source>
        <strain evidence="3">F0419</strain>
    </source>
</reference>
<evidence type="ECO:0000313" key="2">
    <source>
        <dbReference type="EMBL" id="EHO78121.1"/>
    </source>
</evidence>
<feature type="coiled-coil region" evidence="1">
    <location>
        <begin position="57"/>
        <end position="113"/>
    </location>
</feature>
<dbReference type="HOGENOM" id="CLU_1473155_0_0_0"/>
<comment type="caution">
    <text evidence="2">The sequence shown here is derived from an EMBL/GenBank/DDBJ whole genome shotgun (WGS) entry which is preliminary data.</text>
</comment>
<keyword evidence="1" id="KW-0175">Coiled coil</keyword>
<protein>
    <submittedName>
        <fullName evidence="2">Uncharacterized protein</fullName>
    </submittedName>
</protein>
<proteinExistence type="predicted"/>
<name>H1HEW9_9FUSO</name>
<dbReference type="AlphaFoldDB" id="H1HEW9"/>
<evidence type="ECO:0000256" key="1">
    <source>
        <dbReference type="SAM" id="Coils"/>
    </source>
</evidence>
<organism evidence="2 3">
    <name type="scientific">Fusobacterium animalis F0419</name>
    <dbReference type="NCBI Taxonomy" id="999414"/>
    <lineage>
        <taxon>Bacteria</taxon>
        <taxon>Fusobacteriati</taxon>
        <taxon>Fusobacteriota</taxon>
        <taxon>Fusobacteriia</taxon>
        <taxon>Fusobacteriales</taxon>
        <taxon>Fusobacteriaceae</taxon>
        <taxon>Fusobacterium</taxon>
    </lineage>
</organism>
<accession>H1HEW9</accession>
<dbReference type="RefSeq" id="WP_005909738.1">
    <property type="nucleotide sequence ID" value="NZ_AKCE01000001.1"/>
</dbReference>
<dbReference type="Proteomes" id="UP000004565">
    <property type="component" value="Unassembled WGS sequence"/>
</dbReference>
<sequence length="183" mass="21581">MLERFKKFIDKKSKKNNLENTKNKAEVNIPIVDKKIRTEIETGSISQKLDLYLENSNIEQLRETKELVNKIAELKADRENVNRDLYFADTYDKSSYYEEREKYERKIEELGKINPKALKIANEIVVFSSSPTSDARDEIDLKLFNKEIDKRIEGKNNNLENTKNKIKINIPKKQKKLEKGNER</sequence>
<evidence type="ECO:0000313" key="3">
    <source>
        <dbReference type="Proteomes" id="UP000004565"/>
    </source>
</evidence>
<gene>
    <name evidence="2" type="ORF">HMPREF9942_01020</name>
</gene>
<dbReference type="PATRIC" id="fig|999414.3.peg.1018"/>
<dbReference type="EMBL" id="AGEH01000011">
    <property type="protein sequence ID" value="EHO78121.1"/>
    <property type="molecule type" value="Genomic_DNA"/>
</dbReference>